<dbReference type="InterPro" id="IPR003583">
    <property type="entry name" value="Hlx-hairpin-Hlx_DNA-bd_motif"/>
</dbReference>
<gene>
    <name evidence="6" type="primary">ruvA</name>
    <name evidence="8" type="ORF">A2898_01455</name>
</gene>
<name>A0A1G2B5E2_9BACT</name>
<dbReference type="STRING" id="1798543.A2898_01455"/>
<evidence type="ECO:0000256" key="1">
    <source>
        <dbReference type="ARBA" id="ARBA00022490"/>
    </source>
</evidence>
<sequence length="187" mass="20271">MIAYLSGIVKYVGEGFLVVETHGVGYRVVVPRKLSEGVTLSSSIEVFTHLEVNENMMELYGFSTTEEVEIFKRLLTVTSIGPKTALSILQGISISELIEMISRGDATALVQLKGIGKKTAERLVLELQHVFSKKGEKKPRTASEEVDALVSLGYSLIQAHDAIGKVPRSVKGVDARVKAALKTLAKA</sequence>
<keyword evidence="3 6" id="KW-0238">DNA-binding</keyword>
<dbReference type="Gene3D" id="1.10.8.10">
    <property type="entry name" value="DNA helicase RuvA subunit, C-terminal domain"/>
    <property type="match status" value="1"/>
</dbReference>
<dbReference type="InterPro" id="IPR013849">
    <property type="entry name" value="DNA_helicase_Holl-junc_RuvA_I"/>
</dbReference>
<feature type="domain" description="Helix-hairpin-helix DNA-binding motif class 1" evidence="7">
    <location>
        <begin position="72"/>
        <end position="91"/>
    </location>
</feature>
<evidence type="ECO:0000256" key="3">
    <source>
        <dbReference type="ARBA" id="ARBA00023125"/>
    </source>
</evidence>
<keyword evidence="1 6" id="KW-0963">Cytoplasm</keyword>
<comment type="subcellular location">
    <subcellularLocation>
        <location evidence="6">Cytoplasm</location>
    </subcellularLocation>
</comment>
<comment type="similarity">
    <text evidence="6">Belongs to the RuvA family.</text>
</comment>
<comment type="subunit">
    <text evidence="6">Homotetramer. Forms an RuvA(8)-RuvB(12)-Holliday junction (HJ) complex. HJ DNA is sandwiched between 2 RuvA tetramers; dsDNA enters through RuvA and exits via RuvB. An RuvB hexamer assembles on each DNA strand where it exits the tetramer. Each RuvB hexamer is contacted by two RuvA subunits (via domain III) on 2 adjacent RuvB subunits; this complex drives branch migration. In the full resolvosome a probable DNA-RuvA(4)-RuvB(12)-RuvC(2) complex forms which resolves the HJ.</text>
</comment>
<dbReference type="NCBIfam" id="TIGR00084">
    <property type="entry name" value="ruvA"/>
    <property type="match status" value="1"/>
</dbReference>
<dbReference type="HAMAP" id="MF_00031">
    <property type="entry name" value="DNA_HJ_migration_RuvA"/>
    <property type="match status" value="1"/>
</dbReference>
<keyword evidence="8" id="KW-0547">Nucleotide-binding</keyword>
<organism evidence="8 9">
    <name type="scientific">Candidatus Kerfeldbacteria bacterium RIFCSPLOWO2_01_FULL_48_11</name>
    <dbReference type="NCBI Taxonomy" id="1798543"/>
    <lineage>
        <taxon>Bacteria</taxon>
        <taxon>Candidatus Kerfeldiibacteriota</taxon>
    </lineage>
</organism>
<evidence type="ECO:0000256" key="4">
    <source>
        <dbReference type="ARBA" id="ARBA00023172"/>
    </source>
</evidence>
<dbReference type="SMART" id="SM00278">
    <property type="entry name" value="HhH1"/>
    <property type="match status" value="2"/>
</dbReference>
<comment type="caution">
    <text evidence="8">The sequence shown here is derived from an EMBL/GenBank/DDBJ whole genome shotgun (WGS) entry which is preliminary data.</text>
</comment>
<feature type="region of interest" description="Domain III" evidence="6">
    <location>
        <begin position="143"/>
        <end position="187"/>
    </location>
</feature>
<dbReference type="GO" id="GO:0005737">
    <property type="term" value="C:cytoplasm"/>
    <property type="evidence" value="ECO:0007669"/>
    <property type="project" value="UniProtKB-SubCell"/>
</dbReference>
<comment type="function">
    <text evidence="6">The RuvA-RuvB-RuvC complex processes Holliday junction (HJ) DNA during genetic recombination and DNA repair, while the RuvA-RuvB complex plays an important role in the rescue of blocked DNA replication forks via replication fork reversal (RFR). RuvA specifically binds to HJ cruciform DNA, conferring on it an open structure. The RuvB hexamer acts as an ATP-dependent pump, pulling dsDNA into and through the RuvAB complex. HJ branch migration allows RuvC to scan DNA until it finds its consensus sequence, where it cleaves and resolves the cruciform DNA.</text>
</comment>
<keyword evidence="2 6" id="KW-0227">DNA damage</keyword>
<evidence type="ECO:0000259" key="7">
    <source>
        <dbReference type="SMART" id="SM00278"/>
    </source>
</evidence>
<keyword evidence="8" id="KW-0067">ATP-binding</keyword>
<keyword evidence="4 6" id="KW-0233">DNA recombination</keyword>
<dbReference type="InterPro" id="IPR012340">
    <property type="entry name" value="NA-bd_OB-fold"/>
</dbReference>
<dbReference type="SUPFAM" id="SSF47781">
    <property type="entry name" value="RuvA domain 2-like"/>
    <property type="match status" value="1"/>
</dbReference>
<comment type="domain">
    <text evidence="6">Has three domains with a flexible linker between the domains II and III and assumes an 'L' shape. Domain III is highly mobile and contacts RuvB.</text>
</comment>
<dbReference type="Gene3D" id="2.40.50.140">
    <property type="entry name" value="Nucleic acid-binding proteins"/>
    <property type="match status" value="1"/>
</dbReference>
<dbReference type="Proteomes" id="UP000179164">
    <property type="component" value="Unassembled WGS sequence"/>
</dbReference>
<dbReference type="InterPro" id="IPR000085">
    <property type="entry name" value="RuvA"/>
</dbReference>
<dbReference type="GO" id="GO:0005524">
    <property type="term" value="F:ATP binding"/>
    <property type="evidence" value="ECO:0007669"/>
    <property type="project" value="InterPro"/>
</dbReference>
<evidence type="ECO:0000313" key="8">
    <source>
        <dbReference type="EMBL" id="OGY83926.1"/>
    </source>
</evidence>
<keyword evidence="5 6" id="KW-0234">DNA repair</keyword>
<evidence type="ECO:0000256" key="5">
    <source>
        <dbReference type="ARBA" id="ARBA00023204"/>
    </source>
</evidence>
<evidence type="ECO:0000256" key="2">
    <source>
        <dbReference type="ARBA" id="ARBA00022763"/>
    </source>
</evidence>
<dbReference type="GO" id="GO:0000400">
    <property type="term" value="F:four-way junction DNA binding"/>
    <property type="evidence" value="ECO:0007669"/>
    <property type="project" value="UniProtKB-UniRule"/>
</dbReference>
<dbReference type="InterPro" id="IPR036267">
    <property type="entry name" value="RuvA_C_sf"/>
</dbReference>
<proteinExistence type="inferred from homology"/>
<keyword evidence="8" id="KW-0347">Helicase</keyword>
<feature type="region of interest" description="Domain II" evidence="6">
    <location>
        <begin position="64"/>
        <end position="141"/>
    </location>
</feature>
<dbReference type="Pfam" id="PF14520">
    <property type="entry name" value="HHH_5"/>
    <property type="match status" value="1"/>
</dbReference>
<reference evidence="8 9" key="1">
    <citation type="journal article" date="2016" name="Nat. Commun.">
        <title>Thousands of microbial genomes shed light on interconnected biogeochemical processes in an aquifer system.</title>
        <authorList>
            <person name="Anantharaman K."/>
            <person name="Brown C.T."/>
            <person name="Hug L.A."/>
            <person name="Sharon I."/>
            <person name="Castelle C.J."/>
            <person name="Probst A.J."/>
            <person name="Thomas B.C."/>
            <person name="Singh A."/>
            <person name="Wilkins M.J."/>
            <person name="Karaoz U."/>
            <person name="Brodie E.L."/>
            <person name="Williams K.H."/>
            <person name="Hubbard S.S."/>
            <person name="Banfield J.F."/>
        </authorList>
    </citation>
    <scope>NUCLEOTIDE SEQUENCE [LARGE SCALE GENOMIC DNA]</scope>
</reference>
<keyword evidence="8" id="KW-0378">Hydrolase</keyword>
<dbReference type="GO" id="GO:0006310">
    <property type="term" value="P:DNA recombination"/>
    <property type="evidence" value="ECO:0007669"/>
    <property type="project" value="UniProtKB-UniRule"/>
</dbReference>
<dbReference type="GO" id="GO:0009379">
    <property type="term" value="C:Holliday junction helicase complex"/>
    <property type="evidence" value="ECO:0007669"/>
    <property type="project" value="InterPro"/>
</dbReference>
<feature type="domain" description="Helix-hairpin-helix DNA-binding motif class 1" evidence="7">
    <location>
        <begin position="107"/>
        <end position="126"/>
    </location>
</feature>
<dbReference type="GO" id="GO:0048476">
    <property type="term" value="C:Holliday junction resolvase complex"/>
    <property type="evidence" value="ECO:0007669"/>
    <property type="project" value="UniProtKB-UniRule"/>
</dbReference>
<evidence type="ECO:0000313" key="9">
    <source>
        <dbReference type="Proteomes" id="UP000179164"/>
    </source>
</evidence>
<dbReference type="InterPro" id="IPR010994">
    <property type="entry name" value="RuvA_2-like"/>
</dbReference>
<dbReference type="InterPro" id="IPR011114">
    <property type="entry name" value="RuvA_C"/>
</dbReference>
<comment type="caution">
    <text evidence="6">Lacks conserved residue(s) required for the propagation of feature annotation.</text>
</comment>
<dbReference type="CDD" id="cd14332">
    <property type="entry name" value="UBA_RuvA_C"/>
    <property type="match status" value="1"/>
</dbReference>
<evidence type="ECO:0000256" key="6">
    <source>
        <dbReference type="HAMAP-Rule" id="MF_00031"/>
    </source>
</evidence>
<dbReference type="Gene3D" id="1.10.150.20">
    <property type="entry name" value="5' to 3' exonuclease, C-terminal subdomain"/>
    <property type="match status" value="1"/>
</dbReference>
<dbReference type="Pfam" id="PF01330">
    <property type="entry name" value="RuvA_N"/>
    <property type="match status" value="1"/>
</dbReference>
<dbReference type="SUPFAM" id="SSF46929">
    <property type="entry name" value="DNA helicase RuvA subunit, C-terminal domain"/>
    <property type="match status" value="1"/>
</dbReference>
<accession>A0A1G2B5E2</accession>
<dbReference type="GO" id="GO:0009378">
    <property type="term" value="F:four-way junction helicase activity"/>
    <property type="evidence" value="ECO:0007669"/>
    <property type="project" value="InterPro"/>
</dbReference>
<dbReference type="GO" id="GO:0006281">
    <property type="term" value="P:DNA repair"/>
    <property type="evidence" value="ECO:0007669"/>
    <property type="project" value="UniProtKB-UniRule"/>
</dbReference>
<dbReference type="SUPFAM" id="SSF50249">
    <property type="entry name" value="Nucleic acid-binding proteins"/>
    <property type="match status" value="1"/>
</dbReference>
<dbReference type="EMBL" id="MHKE01000012">
    <property type="protein sequence ID" value="OGY83926.1"/>
    <property type="molecule type" value="Genomic_DNA"/>
</dbReference>
<protein>
    <recommendedName>
        <fullName evidence="6">Holliday junction branch migration complex subunit RuvA</fullName>
    </recommendedName>
</protein>
<dbReference type="AlphaFoldDB" id="A0A1G2B5E2"/>